<evidence type="ECO:0000313" key="2">
    <source>
        <dbReference type="Proteomes" id="UP001596028"/>
    </source>
</evidence>
<dbReference type="EMBL" id="JBHSEP010000012">
    <property type="protein sequence ID" value="MFC4599954.1"/>
    <property type="molecule type" value="Genomic_DNA"/>
</dbReference>
<reference evidence="2" key="1">
    <citation type="journal article" date="2019" name="Int. J. Syst. Evol. Microbiol.">
        <title>The Global Catalogue of Microorganisms (GCM) 10K type strain sequencing project: providing services to taxonomists for standard genome sequencing and annotation.</title>
        <authorList>
            <consortium name="The Broad Institute Genomics Platform"/>
            <consortium name="The Broad Institute Genome Sequencing Center for Infectious Disease"/>
            <person name="Wu L."/>
            <person name="Ma J."/>
        </authorList>
    </citation>
    <scope>NUCLEOTIDE SEQUENCE [LARGE SCALE GENOMIC DNA]</scope>
    <source>
        <strain evidence="2">CCUG 49571</strain>
    </source>
</reference>
<accession>A0ABV9FIJ6</accession>
<dbReference type="RefSeq" id="WP_378098635.1">
    <property type="nucleotide sequence ID" value="NZ_JBHSEP010000012.1"/>
</dbReference>
<sequence>MNPFEKIFNYQVISRLDESDSYALTAQERSWLKTMLEHPASSDAFTPDTLDKLQLLLQGEASIDIRGMLTEKAKSRERQVYHPLLRTLRRIVMRDMGIRLTYRIKHGGIQASQSGLPFKLEYSMVKREWYLLWYSARKRILMSTKLSHILSVEEMALPAERIAAMRDRIACLLDTRKAQTVIEVVRTYNAELSRILYAFSCFDKTVSYDEQSNLYRIRVAYLADESEYLLAKIRFLGLRVKVVEGDGLRKRMLESAEKALGRYGDSIGSAE</sequence>
<dbReference type="PROSITE" id="PS52050">
    <property type="entry name" value="WYL"/>
    <property type="match status" value="1"/>
</dbReference>
<keyword evidence="2" id="KW-1185">Reference proteome</keyword>
<gene>
    <name evidence="1" type="ORF">ACFO3S_17030</name>
</gene>
<organism evidence="1 2">
    <name type="scientific">Cohnella hongkongensis</name>
    <dbReference type="NCBI Taxonomy" id="178337"/>
    <lineage>
        <taxon>Bacteria</taxon>
        <taxon>Bacillati</taxon>
        <taxon>Bacillota</taxon>
        <taxon>Bacilli</taxon>
        <taxon>Bacillales</taxon>
        <taxon>Paenibacillaceae</taxon>
        <taxon>Cohnella</taxon>
    </lineage>
</organism>
<dbReference type="Proteomes" id="UP001596028">
    <property type="component" value="Unassembled WGS sequence"/>
</dbReference>
<comment type="caution">
    <text evidence="1">The sequence shown here is derived from an EMBL/GenBank/DDBJ whole genome shotgun (WGS) entry which is preliminary data.</text>
</comment>
<proteinExistence type="predicted"/>
<evidence type="ECO:0000313" key="1">
    <source>
        <dbReference type="EMBL" id="MFC4599954.1"/>
    </source>
</evidence>
<name>A0ABV9FIJ6_9BACL</name>
<protein>
    <submittedName>
        <fullName evidence="1">WYL domain-containing protein</fullName>
    </submittedName>
</protein>